<evidence type="ECO:0000256" key="2">
    <source>
        <dbReference type="ARBA" id="ARBA00022857"/>
    </source>
</evidence>
<dbReference type="GO" id="GO:0016652">
    <property type="term" value="F:oxidoreductase activity, acting on NAD(P)H as acceptor"/>
    <property type="evidence" value="ECO:0007669"/>
    <property type="project" value="InterPro"/>
</dbReference>
<dbReference type="AlphaFoldDB" id="A0A9P7KKR3"/>
<reference evidence="8" key="2">
    <citation type="submission" date="2021-10" db="EMBL/GenBank/DDBJ databases">
        <title>Phylogenomics reveals ancestral predisposition of the termite-cultivated fungus Termitomyces towards a domesticated lifestyle.</title>
        <authorList>
            <person name="Auxier B."/>
            <person name="Grum-Grzhimaylo A."/>
            <person name="Cardenas M.E."/>
            <person name="Lodge J.D."/>
            <person name="Laessoe T."/>
            <person name="Pedersen O."/>
            <person name="Smith M.E."/>
            <person name="Kuyper T.W."/>
            <person name="Franco-Molano E.A."/>
            <person name="Baroni T.J."/>
            <person name="Aanen D.K."/>
        </authorList>
    </citation>
    <scope>NUCLEOTIDE SEQUENCE</scope>
    <source>
        <strain evidence="8">D49</strain>
    </source>
</reference>
<dbReference type="OrthoDB" id="416253at2759"/>
<name>A0A9P7KKR3_9AGAR</name>
<dbReference type="InterPro" id="IPR036812">
    <property type="entry name" value="NAD(P)_OxRdtase_dom_sf"/>
</dbReference>
<evidence type="ECO:0000256" key="4">
    <source>
        <dbReference type="PIRSR" id="PIRSR000097-1"/>
    </source>
</evidence>
<dbReference type="InterPro" id="IPR020471">
    <property type="entry name" value="AKR"/>
</dbReference>
<evidence type="ECO:0000313" key="9">
    <source>
        <dbReference type="Proteomes" id="UP000717328"/>
    </source>
</evidence>
<evidence type="ECO:0000259" key="7">
    <source>
        <dbReference type="Pfam" id="PF00248"/>
    </source>
</evidence>
<dbReference type="EMBL" id="JABCKI010000174">
    <property type="protein sequence ID" value="KAG5651990.1"/>
    <property type="molecule type" value="Genomic_DNA"/>
</dbReference>
<reference evidence="8" key="1">
    <citation type="submission" date="2021-02" db="EMBL/GenBank/DDBJ databases">
        <authorList>
            <person name="Nieuwenhuis M."/>
            <person name="Van De Peppel L.J.J."/>
        </authorList>
    </citation>
    <scope>NUCLEOTIDE SEQUENCE</scope>
    <source>
        <strain evidence="8">D49</strain>
    </source>
</reference>
<keyword evidence="9" id="KW-1185">Reference proteome</keyword>
<comment type="caution">
    <text evidence="8">The sequence shown here is derived from an EMBL/GenBank/DDBJ whole genome shotgun (WGS) entry which is preliminary data.</text>
</comment>
<feature type="active site" description="Proton donor" evidence="4">
    <location>
        <position position="65"/>
    </location>
</feature>
<dbReference type="Pfam" id="PF00248">
    <property type="entry name" value="Aldo_ket_red"/>
    <property type="match status" value="1"/>
</dbReference>
<dbReference type="Proteomes" id="UP000717328">
    <property type="component" value="Unassembled WGS sequence"/>
</dbReference>
<feature type="site" description="Lowers pKa of active site Tyr" evidence="6">
    <location>
        <position position="90"/>
    </location>
</feature>
<evidence type="ECO:0000256" key="5">
    <source>
        <dbReference type="PIRSR" id="PIRSR000097-2"/>
    </source>
</evidence>
<dbReference type="Gene3D" id="3.20.20.100">
    <property type="entry name" value="NADP-dependent oxidoreductase domain"/>
    <property type="match status" value="1"/>
</dbReference>
<dbReference type="InterPro" id="IPR023210">
    <property type="entry name" value="NADP_OxRdtase_dom"/>
</dbReference>
<protein>
    <recommendedName>
        <fullName evidence="7">NADP-dependent oxidoreductase domain-containing protein</fullName>
    </recommendedName>
</protein>
<dbReference type="PRINTS" id="PR00069">
    <property type="entry name" value="ALDKETRDTASE"/>
</dbReference>
<dbReference type="PANTHER" id="PTHR43827:SF3">
    <property type="entry name" value="NADP-DEPENDENT OXIDOREDUCTASE DOMAIN-CONTAINING PROTEIN"/>
    <property type="match status" value="1"/>
</dbReference>
<dbReference type="PANTHER" id="PTHR43827">
    <property type="entry name" value="2,5-DIKETO-D-GLUCONIC ACID REDUCTASE"/>
    <property type="match status" value="1"/>
</dbReference>
<evidence type="ECO:0000256" key="3">
    <source>
        <dbReference type="ARBA" id="ARBA00023002"/>
    </source>
</evidence>
<comment type="similarity">
    <text evidence="1">Belongs to the aldo/keto reductase family.</text>
</comment>
<accession>A0A9P7KKR3</accession>
<keyword evidence="3" id="KW-0560">Oxidoreductase</keyword>
<sequence>MTIHINRPHGVNIDLLPSHDEHGTAAQIPAIAYGTGTVLRDRDVTDYVIQALETGFSHIDTAQMYNNESSVGAAIRESGLSREELYVTTKYSVGSIQESVHASLNKLGLKYVDLYLIHAPRFVEGNFDGAWREFEKIKHDGLARSIGVSNFNVEQLQYIVKVANVKPAVNQIEFHPYNYAEHKSLLAYSTKHGIITEAYSSLTPITKFPGGPVDAPVNAAAKRLGMTPTQVILSWVKAKGVVIVTFVYSL</sequence>
<keyword evidence="2" id="KW-0521">NADP</keyword>
<dbReference type="CDD" id="cd19120">
    <property type="entry name" value="AKR_AKR3C2-3"/>
    <property type="match status" value="1"/>
</dbReference>
<dbReference type="GO" id="GO:0016616">
    <property type="term" value="F:oxidoreductase activity, acting on the CH-OH group of donors, NAD or NADP as acceptor"/>
    <property type="evidence" value="ECO:0007669"/>
    <property type="project" value="UniProtKB-ARBA"/>
</dbReference>
<dbReference type="PIRSF" id="PIRSF000097">
    <property type="entry name" value="AKR"/>
    <property type="match status" value="1"/>
</dbReference>
<evidence type="ECO:0000256" key="1">
    <source>
        <dbReference type="ARBA" id="ARBA00007905"/>
    </source>
</evidence>
<feature type="domain" description="NADP-dependent oxidoreductase" evidence="7">
    <location>
        <begin position="37"/>
        <end position="202"/>
    </location>
</feature>
<dbReference type="PROSITE" id="PS00062">
    <property type="entry name" value="ALDOKETO_REDUCTASE_2"/>
    <property type="match status" value="1"/>
</dbReference>
<feature type="binding site" evidence="5">
    <location>
        <position position="118"/>
    </location>
    <ligand>
        <name>substrate</name>
    </ligand>
</feature>
<evidence type="ECO:0000313" key="8">
    <source>
        <dbReference type="EMBL" id="KAG5651990.1"/>
    </source>
</evidence>
<dbReference type="InterPro" id="IPR044494">
    <property type="entry name" value="AKR3C2/3"/>
</dbReference>
<dbReference type="InterPro" id="IPR018170">
    <property type="entry name" value="Aldo/ket_reductase_CS"/>
</dbReference>
<gene>
    <name evidence="8" type="ORF">H0H81_006672</name>
</gene>
<organism evidence="8 9">
    <name type="scientific">Sphagnurus paluster</name>
    <dbReference type="NCBI Taxonomy" id="117069"/>
    <lineage>
        <taxon>Eukaryota</taxon>
        <taxon>Fungi</taxon>
        <taxon>Dikarya</taxon>
        <taxon>Basidiomycota</taxon>
        <taxon>Agaricomycotina</taxon>
        <taxon>Agaricomycetes</taxon>
        <taxon>Agaricomycetidae</taxon>
        <taxon>Agaricales</taxon>
        <taxon>Tricholomatineae</taxon>
        <taxon>Lyophyllaceae</taxon>
        <taxon>Sphagnurus</taxon>
    </lineage>
</organism>
<dbReference type="SUPFAM" id="SSF51430">
    <property type="entry name" value="NAD(P)-linked oxidoreductase"/>
    <property type="match status" value="1"/>
</dbReference>
<evidence type="ECO:0000256" key="6">
    <source>
        <dbReference type="PIRSR" id="PIRSR000097-3"/>
    </source>
</evidence>
<proteinExistence type="inferred from homology"/>